<evidence type="ECO:0000313" key="2">
    <source>
        <dbReference type="Proteomes" id="UP000094056"/>
    </source>
</evidence>
<evidence type="ECO:0008006" key="3">
    <source>
        <dbReference type="Google" id="ProtNLM"/>
    </source>
</evidence>
<dbReference type="Gene3D" id="1.25.40.10">
    <property type="entry name" value="Tetratricopeptide repeat domain"/>
    <property type="match status" value="1"/>
</dbReference>
<dbReference type="EMBL" id="MAYW01000091">
    <property type="protein sequence ID" value="ODS31844.1"/>
    <property type="molecule type" value="Genomic_DNA"/>
</dbReference>
<sequence length="191" mass="21361">MHPALQASRDIRNRQNLSKTFMLSKIYFETGDLENAKKGYNALLKNPVFSNLGNLYFVTLSDLGTLSLKEGDTNKAIQLLKQSVEVIESQRSTINTEASRIGFVGDKQPIYQRLVDVLFKEGSFAEAFEYVERSKARALVDMLASKDSFTGGDRGNSTEQATLLNELEKLELKKLINSGNIYRSAPRKSEG</sequence>
<dbReference type="InterPro" id="IPR019734">
    <property type="entry name" value="TPR_rpt"/>
</dbReference>
<accession>A0A1E3XA51</accession>
<dbReference type="Proteomes" id="UP000094056">
    <property type="component" value="Unassembled WGS sequence"/>
</dbReference>
<reference evidence="1 2" key="1">
    <citation type="submission" date="2016-07" db="EMBL/GenBank/DDBJ databases">
        <title>Draft genome of Scalindua rubra, obtained from a brine-seawater interface in the Red Sea, sheds light on salt adaptation in anammox bacteria.</title>
        <authorList>
            <person name="Speth D.R."/>
            <person name="Lagkouvardos I."/>
            <person name="Wang Y."/>
            <person name="Qian P.-Y."/>
            <person name="Dutilh B.E."/>
            <person name="Jetten M.S."/>
        </authorList>
    </citation>
    <scope>NUCLEOTIDE SEQUENCE [LARGE SCALE GENOMIC DNA]</scope>
    <source>
        <strain evidence="1">BSI-1</strain>
    </source>
</reference>
<gene>
    <name evidence="1" type="ORF">SCARUB_03021</name>
</gene>
<organism evidence="1 2">
    <name type="scientific">Candidatus Scalindua rubra</name>
    <dbReference type="NCBI Taxonomy" id="1872076"/>
    <lineage>
        <taxon>Bacteria</taxon>
        <taxon>Pseudomonadati</taxon>
        <taxon>Planctomycetota</taxon>
        <taxon>Candidatus Brocadiia</taxon>
        <taxon>Candidatus Brocadiales</taxon>
        <taxon>Candidatus Scalinduaceae</taxon>
        <taxon>Candidatus Scalindua</taxon>
    </lineage>
</organism>
<dbReference type="PATRIC" id="fig|1872076.5.peg.3580"/>
<evidence type="ECO:0000313" key="1">
    <source>
        <dbReference type="EMBL" id="ODS31844.1"/>
    </source>
</evidence>
<comment type="caution">
    <text evidence="1">The sequence shown here is derived from an EMBL/GenBank/DDBJ whole genome shotgun (WGS) entry which is preliminary data.</text>
</comment>
<dbReference type="AlphaFoldDB" id="A0A1E3XA51"/>
<proteinExistence type="predicted"/>
<name>A0A1E3XA51_9BACT</name>
<dbReference type="SUPFAM" id="SSF48452">
    <property type="entry name" value="TPR-like"/>
    <property type="match status" value="1"/>
</dbReference>
<dbReference type="InterPro" id="IPR011990">
    <property type="entry name" value="TPR-like_helical_dom_sf"/>
</dbReference>
<protein>
    <recommendedName>
        <fullName evidence="3">Tetratricopeptide repeat protein</fullName>
    </recommendedName>
</protein>
<dbReference type="Pfam" id="PF13181">
    <property type="entry name" value="TPR_8"/>
    <property type="match status" value="1"/>
</dbReference>